<dbReference type="Proteomes" id="UP000004933">
    <property type="component" value="Unassembled WGS sequence"/>
</dbReference>
<evidence type="ECO:0000313" key="1">
    <source>
        <dbReference type="EMBL" id="EFU90327.1"/>
    </source>
</evidence>
<accession>A0ABC9P5U2</accession>
<evidence type="ECO:0000313" key="2">
    <source>
        <dbReference type="Proteomes" id="UP000004933"/>
    </source>
</evidence>
<dbReference type="EMBL" id="AEBE01000059">
    <property type="protein sequence ID" value="EFU90327.1"/>
    <property type="molecule type" value="Genomic_DNA"/>
</dbReference>
<protein>
    <recommendedName>
        <fullName evidence="3">YopX protein domain-containing protein</fullName>
    </recommendedName>
</protein>
<comment type="caution">
    <text evidence="1">The sequence shown here is derived from an EMBL/GenBank/DDBJ whole genome shotgun (WGS) entry which is preliminary data.</text>
</comment>
<sequence>MRDIKMKQYLDQWNIIEGALTVERINEIPDCLEKDHLFLIRKMLKDENLEPNDFIVVEYPATGIYCCNHINNGQYFIIQEEKNKLVPYYTTCDMNEEGINNFPCTSIKESMKLIEM</sequence>
<evidence type="ECO:0008006" key="3">
    <source>
        <dbReference type="Google" id="ProtNLM"/>
    </source>
</evidence>
<proteinExistence type="predicted"/>
<reference evidence="1 2" key="1">
    <citation type="submission" date="2010-09" db="EMBL/GenBank/DDBJ databases">
        <authorList>
            <person name="Weinstock G."/>
            <person name="Sodergren E."/>
            <person name="Clifton S."/>
            <person name="Fulton L."/>
            <person name="Fulton B."/>
            <person name="Courtney L."/>
            <person name="Fronick C."/>
            <person name="Harrison M."/>
            <person name="Strong C."/>
            <person name="Farmer C."/>
            <person name="Delahaunty K."/>
            <person name="Markovic C."/>
            <person name="Hall O."/>
            <person name="Minx P."/>
            <person name="Tomlinson C."/>
            <person name="Mitreva M."/>
            <person name="Hou S."/>
            <person name="Chen J."/>
            <person name="Wollam A."/>
            <person name="Pepin K.H."/>
            <person name="Johnson M."/>
            <person name="Bhonagiri V."/>
            <person name="Zhang X."/>
            <person name="Suruliraj S."/>
            <person name="Warren W."/>
            <person name="Chinwalla A."/>
            <person name="Mardis E.R."/>
            <person name="Wilson R.K."/>
        </authorList>
    </citation>
    <scope>NUCLEOTIDE SEQUENCE [LARGE SCALE GENOMIC DNA]</scope>
    <source>
        <strain evidence="1 2">TX0630</strain>
    </source>
</reference>
<dbReference type="AlphaFoldDB" id="A0ABC9P5U2"/>
<organism evidence="1 2">
    <name type="scientific">Enterococcus faecalis TX0630</name>
    <dbReference type="NCBI Taxonomy" id="749508"/>
    <lineage>
        <taxon>Bacteria</taxon>
        <taxon>Bacillati</taxon>
        <taxon>Bacillota</taxon>
        <taxon>Bacilli</taxon>
        <taxon>Lactobacillales</taxon>
        <taxon>Enterococcaceae</taxon>
        <taxon>Enterococcus</taxon>
    </lineage>
</organism>
<name>A0ABC9P5U2_ENTFL</name>
<gene>
    <name evidence="1" type="ORF">HMPREF9511_01682</name>
</gene>